<keyword evidence="8 16" id="KW-0479">Metal-binding</keyword>
<keyword evidence="17" id="KW-0175">Coiled coil</keyword>
<dbReference type="CDD" id="cd00814">
    <property type="entry name" value="MetRS_core"/>
    <property type="match status" value="1"/>
</dbReference>
<dbReference type="SUPFAM" id="SSF52374">
    <property type="entry name" value="Nucleotidylyl transferase"/>
    <property type="match status" value="1"/>
</dbReference>
<protein>
    <recommendedName>
        <fullName evidence="16">Methionine--tRNA ligase</fullName>
        <ecNumber evidence="16">6.1.1.10</ecNumber>
    </recommendedName>
    <alternativeName>
        <fullName evidence="16">Methionyl-tRNA synthetase</fullName>
        <shortName evidence="16">MetRS</shortName>
    </alternativeName>
</protein>
<evidence type="ECO:0000256" key="12">
    <source>
        <dbReference type="ARBA" id="ARBA00022884"/>
    </source>
</evidence>
<dbReference type="InterPro" id="IPR012340">
    <property type="entry name" value="NA-bd_OB-fold"/>
</dbReference>
<gene>
    <name evidence="16" type="primary">metG</name>
    <name evidence="19" type="ordered locus">CLOAM0440</name>
</gene>
<dbReference type="FunFam" id="2.20.28.20:FF:000001">
    <property type="entry name" value="Methionine--tRNA ligase"/>
    <property type="match status" value="1"/>
</dbReference>
<dbReference type="Gene3D" id="3.40.50.620">
    <property type="entry name" value="HUPs"/>
    <property type="match status" value="1"/>
</dbReference>
<dbReference type="Pfam" id="PF09334">
    <property type="entry name" value="tRNA-synt_1g"/>
    <property type="match status" value="1"/>
</dbReference>
<evidence type="ECO:0000256" key="8">
    <source>
        <dbReference type="ARBA" id="ARBA00022723"/>
    </source>
</evidence>
<dbReference type="GO" id="GO:0005524">
    <property type="term" value="F:ATP binding"/>
    <property type="evidence" value="ECO:0007669"/>
    <property type="project" value="UniProtKB-UniRule"/>
</dbReference>
<feature type="short sequence motif" description="'HIGH' region" evidence="16">
    <location>
        <begin position="10"/>
        <end position="20"/>
    </location>
</feature>
<dbReference type="EC" id="6.1.1.10" evidence="16"/>
<feature type="coiled-coil region" evidence="17">
    <location>
        <begin position="413"/>
        <end position="440"/>
    </location>
</feature>
<dbReference type="AlphaFoldDB" id="B0VGA6"/>
<dbReference type="InterPro" id="IPR004495">
    <property type="entry name" value="Met-tRNA-synth_bsu_C"/>
</dbReference>
<dbReference type="PROSITE" id="PS50886">
    <property type="entry name" value="TRBD"/>
    <property type="match status" value="1"/>
</dbReference>
<dbReference type="InterPro" id="IPR015413">
    <property type="entry name" value="Methionyl/Leucyl_tRNA_Synth"/>
</dbReference>
<dbReference type="GO" id="GO:0004825">
    <property type="term" value="F:methionine-tRNA ligase activity"/>
    <property type="evidence" value="ECO:0007669"/>
    <property type="project" value="UniProtKB-UniRule"/>
</dbReference>
<dbReference type="OrthoDB" id="9810191at2"/>
<dbReference type="STRING" id="459349.CLOAM0440"/>
<reference evidence="19 20" key="1">
    <citation type="journal article" date="2008" name="J. Bacteriol.">
        <title>'Candidatus Cloacamonas acidaminovorans': genome sequence reconstruction provides a first glimpse of a new bacterial division.</title>
        <authorList>
            <person name="Pelletier E."/>
            <person name="Kreimeyer A."/>
            <person name="Bocs S."/>
            <person name="Rouy Z."/>
            <person name="Gyapay G."/>
            <person name="Chouari R."/>
            <person name="Riviere D."/>
            <person name="Ganesan A."/>
            <person name="Daegelen P."/>
            <person name="Sghir A."/>
            <person name="Cohen G.N."/>
            <person name="Medigue C."/>
            <person name="Weissenbach J."/>
            <person name="Le Paslier D."/>
        </authorList>
    </citation>
    <scope>NUCLEOTIDE SEQUENCE [LARGE SCALE GENOMIC DNA]</scope>
    <source>
        <strain evidence="20">Evry</strain>
    </source>
</reference>
<proteinExistence type="inferred from homology"/>
<evidence type="ECO:0000313" key="19">
    <source>
        <dbReference type="EMBL" id="CAO80343.1"/>
    </source>
</evidence>
<comment type="subcellular location">
    <subcellularLocation>
        <location evidence="2 16">Cytoplasm</location>
    </subcellularLocation>
</comment>
<evidence type="ECO:0000256" key="15">
    <source>
        <dbReference type="ARBA" id="ARBA00047364"/>
    </source>
</evidence>
<evidence type="ECO:0000256" key="6">
    <source>
        <dbReference type="ARBA" id="ARBA00022555"/>
    </source>
</evidence>
<dbReference type="SUPFAM" id="SSF50249">
    <property type="entry name" value="Nucleic acid-binding proteins"/>
    <property type="match status" value="1"/>
</dbReference>
<sequence length="678" mass="77588">MKYLVTSALPYANGKLHIGHLAGAYLPADIFVRYLRLKGEDVIYICGTDEHGTPISITADKEGITPQEVVNYYHNSIKKAFEGIGIEFDNFSGTSRPPHYKLAADFFLQLYNKGYIKPKNTLQFYCEKDKRYLPDRYVEGICPLCGFEDARGDQCDKCGQIYETTTLIEPKCKICGSTPVIKETKHWFLQLEGFREKLKRWLATKDYWKENVRNFILGLLDQGLVERSVTRDLSWGVPVPLPEAKGKVLYVWFDAPIGYISATVEWAEKIGQPEKWKEYWLNPETRLIHFIGKDNIIFHSLIWPSMLMGQDTIYCLPYDIPANEFMNLEGKKISTSKNWAIWVDEFIQDFDSEYLRYYLAVNAPERQDSDFSFKDFQNKINIELNNTLGNLANRVFAFANKNFEGKITACALSETANKAIAEADKLLKEIEENYLNYQVKKNTRLIMDIARLGNRYFDENKPWAQLKENRDATNETLYVCSNLLAKISVAFSPIMPRSMRYLRQMMNLDDNCKFSEAYNLLGDIVLNEIKPLFRKIEDKEIEAQIAKLHSQAIINEGDKSDFNTPEIAPLKELISYDDFAKLDLRLAKVLTAERVPQTDKLLKLKVDIGIEQRELIAGIAVDYEPNNLIGKTVLMLVNLEPRKIRGITSQGMILAADSNGKLLLLIPDGEGIPGAVVQ</sequence>
<dbReference type="InterPro" id="IPR009080">
    <property type="entry name" value="tRNAsynth_Ia_anticodon-bd"/>
</dbReference>
<feature type="binding site" evidence="16">
    <location>
        <position position="158"/>
    </location>
    <ligand>
        <name>Zn(2+)</name>
        <dbReference type="ChEBI" id="CHEBI:29105"/>
    </ligand>
</feature>
<name>B0VGA6_CLOAI</name>
<evidence type="ECO:0000256" key="10">
    <source>
        <dbReference type="ARBA" id="ARBA00022833"/>
    </source>
</evidence>
<dbReference type="InterPro" id="IPR029038">
    <property type="entry name" value="MetRS_Zn"/>
</dbReference>
<organism evidence="19 20">
    <name type="scientific">Cloacimonas acidaminovorans (strain Evry)</name>
    <dbReference type="NCBI Taxonomy" id="459349"/>
    <lineage>
        <taxon>Bacteria</taxon>
        <taxon>Pseudomonadati</taxon>
        <taxon>Candidatus Cloacimonadota</taxon>
        <taxon>Candidatus Cloacimonadia</taxon>
        <taxon>Candidatus Cloacimonadales</taxon>
        <taxon>Candidatus Cloacimonadaceae</taxon>
        <taxon>Candidatus Cloacimonas</taxon>
    </lineage>
</organism>
<dbReference type="GO" id="GO:0005829">
    <property type="term" value="C:cytosol"/>
    <property type="evidence" value="ECO:0007669"/>
    <property type="project" value="TreeGrafter"/>
</dbReference>
<feature type="short sequence motif" description="'KMSKS' region" evidence="16">
    <location>
        <begin position="332"/>
        <end position="336"/>
    </location>
</feature>
<feature type="binding site" evidence="16">
    <location>
        <position position="155"/>
    </location>
    <ligand>
        <name>Zn(2+)</name>
        <dbReference type="ChEBI" id="CHEBI:29105"/>
    </ligand>
</feature>
<dbReference type="Gene3D" id="2.40.50.140">
    <property type="entry name" value="Nucleic acid-binding proteins"/>
    <property type="match status" value="1"/>
</dbReference>
<dbReference type="Gene3D" id="1.10.730.10">
    <property type="entry name" value="Isoleucyl-tRNA Synthetase, Domain 1"/>
    <property type="match status" value="1"/>
</dbReference>
<dbReference type="NCBIfam" id="TIGR00398">
    <property type="entry name" value="metG"/>
    <property type="match status" value="1"/>
</dbReference>
<dbReference type="InterPro" id="IPR014758">
    <property type="entry name" value="Met-tRNA_synth"/>
</dbReference>
<dbReference type="HOGENOM" id="CLU_009710_1_2_0"/>
<keyword evidence="7 16" id="KW-0436">Ligase</keyword>
<keyword evidence="6 16" id="KW-0820">tRNA-binding</keyword>
<evidence type="ECO:0000256" key="4">
    <source>
        <dbReference type="ARBA" id="ARBA00011738"/>
    </source>
</evidence>
<evidence type="ECO:0000256" key="2">
    <source>
        <dbReference type="ARBA" id="ARBA00004496"/>
    </source>
</evidence>
<keyword evidence="14 16" id="KW-0030">Aminoacyl-tRNA synthetase</keyword>
<feature type="binding site" evidence="16">
    <location>
        <position position="142"/>
    </location>
    <ligand>
        <name>Zn(2+)</name>
        <dbReference type="ChEBI" id="CHEBI:29105"/>
    </ligand>
</feature>
<evidence type="ECO:0000256" key="3">
    <source>
        <dbReference type="ARBA" id="ARBA00008258"/>
    </source>
</evidence>
<comment type="similarity">
    <text evidence="3 16">Belongs to the class-I aminoacyl-tRNA synthetase family. MetG type 1 subfamily.</text>
</comment>
<keyword evidence="12 16" id="KW-0694">RNA-binding</keyword>
<dbReference type="PANTHER" id="PTHR45765">
    <property type="entry name" value="METHIONINE--TRNA LIGASE"/>
    <property type="match status" value="1"/>
</dbReference>
<dbReference type="PROSITE" id="PS00178">
    <property type="entry name" value="AA_TRNA_LIGASE_I"/>
    <property type="match status" value="1"/>
</dbReference>
<evidence type="ECO:0000259" key="18">
    <source>
        <dbReference type="PROSITE" id="PS50886"/>
    </source>
</evidence>
<dbReference type="EMBL" id="CU466930">
    <property type="protein sequence ID" value="CAO80343.1"/>
    <property type="molecule type" value="Genomic_DNA"/>
</dbReference>
<dbReference type="NCBIfam" id="NF001100">
    <property type="entry name" value="PRK00133.1"/>
    <property type="match status" value="1"/>
</dbReference>
<evidence type="ECO:0000256" key="16">
    <source>
        <dbReference type="HAMAP-Rule" id="MF_00098"/>
    </source>
</evidence>
<comment type="cofactor">
    <cofactor evidence="16">
        <name>Zn(2+)</name>
        <dbReference type="ChEBI" id="CHEBI:29105"/>
    </cofactor>
    <text evidence="16">Binds 1 zinc ion per subunit.</text>
</comment>
<dbReference type="Gene3D" id="2.20.28.20">
    <property type="entry name" value="Methionyl-tRNA synthetase, Zn-domain"/>
    <property type="match status" value="1"/>
</dbReference>
<dbReference type="InterPro" id="IPR002547">
    <property type="entry name" value="tRNA-bd_dom"/>
</dbReference>
<dbReference type="Proteomes" id="UP000002019">
    <property type="component" value="Chromosome"/>
</dbReference>
<comment type="subunit">
    <text evidence="4 16">Homodimer.</text>
</comment>
<dbReference type="InterPro" id="IPR041872">
    <property type="entry name" value="Anticodon_Met"/>
</dbReference>
<dbReference type="GO" id="GO:0046872">
    <property type="term" value="F:metal ion binding"/>
    <property type="evidence" value="ECO:0007669"/>
    <property type="project" value="UniProtKB-KW"/>
</dbReference>
<evidence type="ECO:0000256" key="9">
    <source>
        <dbReference type="ARBA" id="ARBA00022741"/>
    </source>
</evidence>
<dbReference type="InterPro" id="IPR001412">
    <property type="entry name" value="aa-tRNA-synth_I_CS"/>
</dbReference>
<dbReference type="FunFam" id="2.40.50.140:FF:000042">
    <property type="entry name" value="Methionine--tRNA ligase"/>
    <property type="match status" value="1"/>
</dbReference>
<comment type="catalytic activity">
    <reaction evidence="15 16">
        <text>tRNA(Met) + L-methionine + ATP = L-methionyl-tRNA(Met) + AMP + diphosphate</text>
        <dbReference type="Rhea" id="RHEA:13481"/>
        <dbReference type="Rhea" id="RHEA-COMP:9667"/>
        <dbReference type="Rhea" id="RHEA-COMP:9698"/>
        <dbReference type="ChEBI" id="CHEBI:30616"/>
        <dbReference type="ChEBI" id="CHEBI:33019"/>
        <dbReference type="ChEBI" id="CHEBI:57844"/>
        <dbReference type="ChEBI" id="CHEBI:78442"/>
        <dbReference type="ChEBI" id="CHEBI:78530"/>
        <dbReference type="ChEBI" id="CHEBI:456215"/>
        <dbReference type="EC" id="6.1.1.10"/>
    </reaction>
</comment>
<evidence type="ECO:0000256" key="13">
    <source>
        <dbReference type="ARBA" id="ARBA00022917"/>
    </source>
</evidence>
<dbReference type="CDD" id="cd02800">
    <property type="entry name" value="tRNA_bind_EcMetRS_like"/>
    <property type="match status" value="1"/>
</dbReference>
<dbReference type="KEGG" id="caci:CLOAM0440"/>
<dbReference type="InterPro" id="IPR014729">
    <property type="entry name" value="Rossmann-like_a/b/a_fold"/>
</dbReference>
<feature type="binding site" evidence="16">
    <location>
        <position position="335"/>
    </location>
    <ligand>
        <name>ATP</name>
        <dbReference type="ChEBI" id="CHEBI:30616"/>
    </ligand>
</feature>
<evidence type="ECO:0000256" key="5">
    <source>
        <dbReference type="ARBA" id="ARBA00022490"/>
    </source>
</evidence>
<dbReference type="NCBIfam" id="TIGR00399">
    <property type="entry name" value="metG_C_term"/>
    <property type="match status" value="1"/>
</dbReference>
<evidence type="ECO:0000313" key="20">
    <source>
        <dbReference type="Proteomes" id="UP000002019"/>
    </source>
</evidence>
<keyword evidence="20" id="KW-1185">Reference proteome</keyword>
<dbReference type="InterPro" id="IPR023458">
    <property type="entry name" value="Met-tRNA_ligase_1"/>
</dbReference>
<keyword evidence="9 16" id="KW-0547">Nucleotide-binding</keyword>
<feature type="binding site" evidence="16">
    <location>
        <position position="145"/>
    </location>
    <ligand>
        <name>Zn(2+)</name>
        <dbReference type="ChEBI" id="CHEBI:29105"/>
    </ligand>
</feature>
<dbReference type="GO" id="GO:0006431">
    <property type="term" value="P:methionyl-tRNA aminoacylation"/>
    <property type="evidence" value="ECO:0007669"/>
    <property type="project" value="UniProtKB-UniRule"/>
</dbReference>
<dbReference type="RefSeq" id="WP_015424204.1">
    <property type="nucleotide sequence ID" value="NC_020449.1"/>
</dbReference>
<dbReference type="HAMAP" id="MF_00098">
    <property type="entry name" value="Met_tRNA_synth_type1"/>
    <property type="match status" value="1"/>
</dbReference>
<dbReference type="eggNOG" id="COG0073">
    <property type="taxonomic scope" value="Bacteria"/>
</dbReference>
<keyword evidence="13 16" id="KW-0648">Protein biosynthesis</keyword>
<dbReference type="SUPFAM" id="SSF57770">
    <property type="entry name" value="Methionyl-tRNA synthetase (MetRS), Zn-domain"/>
    <property type="match status" value="1"/>
</dbReference>
<evidence type="ECO:0000256" key="7">
    <source>
        <dbReference type="ARBA" id="ARBA00022598"/>
    </source>
</evidence>
<dbReference type="Pfam" id="PF01588">
    <property type="entry name" value="tRNA_bind"/>
    <property type="match status" value="1"/>
</dbReference>
<dbReference type="Pfam" id="PF19303">
    <property type="entry name" value="Anticodon_3"/>
    <property type="match status" value="1"/>
</dbReference>
<accession>B0VGA6</accession>
<comment type="function">
    <text evidence="1 16">Is required not only for elongation of protein synthesis but also for the initiation of all mRNA translation through initiator tRNA(fMet) aminoacylation.</text>
</comment>
<dbReference type="SUPFAM" id="SSF47323">
    <property type="entry name" value="Anticodon-binding domain of a subclass of class I aminoacyl-tRNA synthetases"/>
    <property type="match status" value="1"/>
</dbReference>
<evidence type="ECO:0000256" key="17">
    <source>
        <dbReference type="SAM" id="Coils"/>
    </source>
</evidence>
<dbReference type="InterPro" id="IPR033911">
    <property type="entry name" value="MetRS_core"/>
</dbReference>
<evidence type="ECO:0000256" key="11">
    <source>
        <dbReference type="ARBA" id="ARBA00022840"/>
    </source>
</evidence>
<evidence type="ECO:0000256" key="1">
    <source>
        <dbReference type="ARBA" id="ARBA00003314"/>
    </source>
</evidence>
<dbReference type="eggNOG" id="COG0143">
    <property type="taxonomic scope" value="Bacteria"/>
</dbReference>
<keyword evidence="11 16" id="KW-0067">ATP-binding</keyword>
<dbReference type="CDD" id="cd07957">
    <property type="entry name" value="Anticodon_Ia_Met"/>
    <property type="match status" value="1"/>
</dbReference>
<evidence type="ECO:0000256" key="14">
    <source>
        <dbReference type="ARBA" id="ARBA00023146"/>
    </source>
</evidence>
<keyword evidence="5 16" id="KW-0963">Cytoplasm</keyword>
<feature type="domain" description="TRNA-binding" evidence="18">
    <location>
        <begin position="578"/>
        <end position="678"/>
    </location>
</feature>
<dbReference type="GO" id="GO:0000049">
    <property type="term" value="F:tRNA binding"/>
    <property type="evidence" value="ECO:0007669"/>
    <property type="project" value="UniProtKB-UniRule"/>
</dbReference>
<dbReference type="PANTHER" id="PTHR45765:SF1">
    <property type="entry name" value="METHIONINE--TRNA LIGASE, CYTOPLASMIC"/>
    <property type="match status" value="1"/>
</dbReference>
<keyword evidence="10 16" id="KW-0862">Zinc</keyword>
<dbReference type="PRINTS" id="PR01041">
    <property type="entry name" value="TRNASYNTHMET"/>
</dbReference>